<evidence type="ECO:0000256" key="1">
    <source>
        <dbReference type="SAM" id="SignalP"/>
    </source>
</evidence>
<gene>
    <name evidence="2" type="ORF">CDD81_6858</name>
</gene>
<evidence type="ECO:0000313" key="3">
    <source>
        <dbReference type="Proteomes" id="UP000226192"/>
    </source>
</evidence>
<protein>
    <submittedName>
        <fullName evidence="2">Uncharacterized protein</fullName>
    </submittedName>
</protein>
<keyword evidence="1" id="KW-0732">Signal</keyword>
<accession>A0A2C5Y6N8</accession>
<comment type="caution">
    <text evidence="2">The sequence shown here is derived from an EMBL/GenBank/DDBJ whole genome shotgun (WGS) entry which is preliminary data.</text>
</comment>
<dbReference type="EMBL" id="NJET01000067">
    <property type="protein sequence ID" value="PHH62624.1"/>
    <property type="molecule type" value="Genomic_DNA"/>
</dbReference>
<dbReference type="AlphaFoldDB" id="A0A2C5Y6N8"/>
<organism evidence="2 3">
    <name type="scientific">Ophiocordyceps australis</name>
    <dbReference type="NCBI Taxonomy" id="1399860"/>
    <lineage>
        <taxon>Eukaryota</taxon>
        <taxon>Fungi</taxon>
        <taxon>Dikarya</taxon>
        <taxon>Ascomycota</taxon>
        <taxon>Pezizomycotina</taxon>
        <taxon>Sordariomycetes</taxon>
        <taxon>Hypocreomycetidae</taxon>
        <taxon>Hypocreales</taxon>
        <taxon>Ophiocordycipitaceae</taxon>
        <taxon>Ophiocordyceps</taxon>
    </lineage>
</organism>
<keyword evidence="3" id="KW-1185">Reference proteome</keyword>
<feature type="signal peptide" evidence="1">
    <location>
        <begin position="1"/>
        <end position="17"/>
    </location>
</feature>
<feature type="chain" id="PRO_5012451538" evidence="1">
    <location>
        <begin position="18"/>
        <end position="189"/>
    </location>
</feature>
<reference evidence="2 3" key="1">
    <citation type="submission" date="2017-06" db="EMBL/GenBank/DDBJ databases">
        <title>Ant-infecting Ophiocordyceps genomes reveal a high diversity of potential behavioral manipulation genes and a possible major role for enterotoxins.</title>
        <authorList>
            <person name="De Bekker C."/>
            <person name="Evans H.C."/>
            <person name="Brachmann A."/>
            <person name="Hughes D.P."/>
        </authorList>
    </citation>
    <scope>NUCLEOTIDE SEQUENCE [LARGE SCALE GENOMIC DNA]</scope>
    <source>
        <strain evidence="2 3">Map64</strain>
    </source>
</reference>
<sequence>MMKLVALLVVGMSLAVGKQELGVDWVLEGRDEDVAANDVAWNDVEQDVGGDVLAGSQQEEFACTNDVGPNMDDCPAAIQEIESLSLQHNTGNGFISVRHNRCRSTSSGCCRAVLCARGGRPNDVLRMRPSEFEDRMWRPLSSQCVRGGHGGVLHNGHGGYLHMVGDEGVDGVDEEDFAEDFDDGPEEDE</sequence>
<name>A0A2C5Y6N8_9HYPO</name>
<dbReference type="Proteomes" id="UP000226192">
    <property type="component" value="Unassembled WGS sequence"/>
</dbReference>
<evidence type="ECO:0000313" key="2">
    <source>
        <dbReference type="EMBL" id="PHH62624.1"/>
    </source>
</evidence>
<proteinExistence type="predicted"/>